<organism evidence="2 3">
    <name type="scientific">Elysia crispata</name>
    <name type="common">lettuce slug</name>
    <dbReference type="NCBI Taxonomy" id="231223"/>
    <lineage>
        <taxon>Eukaryota</taxon>
        <taxon>Metazoa</taxon>
        <taxon>Spiralia</taxon>
        <taxon>Lophotrochozoa</taxon>
        <taxon>Mollusca</taxon>
        <taxon>Gastropoda</taxon>
        <taxon>Heterobranchia</taxon>
        <taxon>Euthyneura</taxon>
        <taxon>Panpulmonata</taxon>
        <taxon>Sacoglossa</taxon>
        <taxon>Placobranchoidea</taxon>
        <taxon>Plakobranchidae</taxon>
        <taxon>Elysia</taxon>
    </lineage>
</organism>
<dbReference type="Proteomes" id="UP001283361">
    <property type="component" value="Unassembled WGS sequence"/>
</dbReference>
<evidence type="ECO:0000313" key="2">
    <source>
        <dbReference type="EMBL" id="KAK3778505.1"/>
    </source>
</evidence>
<dbReference type="AlphaFoldDB" id="A0AAE0ZZM9"/>
<sequence>MDECDGSDRITLTVIVTRRLAVDDAQLIDRWKQIQTANPLAAVVLITTLSLYCQTIVHNTRSQSVYSLTLAAQVQPVQDSRHLGSPAPRIPGQNSDHVS</sequence>
<keyword evidence="3" id="KW-1185">Reference proteome</keyword>
<comment type="caution">
    <text evidence="2">The sequence shown here is derived from an EMBL/GenBank/DDBJ whole genome shotgun (WGS) entry which is preliminary data.</text>
</comment>
<evidence type="ECO:0000256" key="1">
    <source>
        <dbReference type="SAM" id="MobiDB-lite"/>
    </source>
</evidence>
<accession>A0AAE0ZZM9</accession>
<gene>
    <name evidence="2" type="ORF">RRG08_024913</name>
</gene>
<proteinExistence type="predicted"/>
<name>A0AAE0ZZM9_9GAST</name>
<evidence type="ECO:0000313" key="3">
    <source>
        <dbReference type="Proteomes" id="UP001283361"/>
    </source>
</evidence>
<protein>
    <submittedName>
        <fullName evidence="2">Uncharacterized protein</fullName>
    </submittedName>
</protein>
<dbReference type="EMBL" id="JAWDGP010002931">
    <property type="protein sequence ID" value="KAK3778505.1"/>
    <property type="molecule type" value="Genomic_DNA"/>
</dbReference>
<reference evidence="2" key="1">
    <citation type="journal article" date="2023" name="G3 (Bethesda)">
        <title>A reference genome for the long-term kleptoplast-retaining sea slug Elysia crispata morphotype clarki.</title>
        <authorList>
            <person name="Eastman K.E."/>
            <person name="Pendleton A.L."/>
            <person name="Shaikh M.A."/>
            <person name="Suttiyut T."/>
            <person name="Ogas R."/>
            <person name="Tomko P."/>
            <person name="Gavelis G."/>
            <person name="Widhalm J.R."/>
            <person name="Wisecaver J.H."/>
        </authorList>
    </citation>
    <scope>NUCLEOTIDE SEQUENCE</scope>
    <source>
        <strain evidence="2">ECLA1</strain>
    </source>
</reference>
<feature type="region of interest" description="Disordered" evidence="1">
    <location>
        <begin position="78"/>
        <end position="99"/>
    </location>
</feature>